<dbReference type="GO" id="GO:0016075">
    <property type="term" value="P:rRNA catabolic process"/>
    <property type="evidence" value="ECO:0007669"/>
    <property type="project" value="TreeGrafter"/>
</dbReference>
<dbReference type="PANTHER" id="PTHR11953:SF1">
    <property type="entry name" value="EXOSOME COMPLEX COMPONENT RRP46"/>
    <property type="match status" value="1"/>
</dbReference>
<dbReference type="InterPro" id="IPR050080">
    <property type="entry name" value="RNase_PH"/>
</dbReference>
<evidence type="ECO:0000313" key="7">
    <source>
        <dbReference type="EMBL" id="OZJ02066.1"/>
    </source>
</evidence>
<dbReference type="OrthoDB" id="27298at2759"/>
<dbReference type="AlphaFoldDB" id="A0A261XUM4"/>
<dbReference type="CDD" id="cd11372">
    <property type="entry name" value="RNase_PH_RRP46"/>
    <property type="match status" value="1"/>
</dbReference>
<dbReference type="Pfam" id="PF01138">
    <property type="entry name" value="RNase_PH"/>
    <property type="match status" value="1"/>
</dbReference>
<proteinExistence type="inferred from homology"/>
<dbReference type="GO" id="GO:0005730">
    <property type="term" value="C:nucleolus"/>
    <property type="evidence" value="ECO:0007669"/>
    <property type="project" value="TreeGrafter"/>
</dbReference>
<evidence type="ECO:0000256" key="1">
    <source>
        <dbReference type="ARBA" id="ARBA00004123"/>
    </source>
</evidence>
<dbReference type="InterPro" id="IPR027408">
    <property type="entry name" value="PNPase/RNase_PH_dom_sf"/>
</dbReference>
<dbReference type="GO" id="GO:0071051">
    <property type="term" value="P:poly(A)-dependent snoRNA 3'-end processing"/>
    <property type="evidence" value="ECO:0007669"/>
    <property type="project" value="TreeGrafter"/>
</dbReference>
<protein>
    <recommendedName>
        <fullName evidence="6">Exoribonuclease phosphorolytic domain-containing protein</fullName>
    </recommendedName>
</protein>
<gene>
    <name evidence="7" type="ORF">BZG36_05253</name>
</gene>
<keyword evidence="8" id="KW-1185">Reference proteome</keyword>
<evidence type="ECO:0000256" key="3">
    <source>
        <dbReference type="ARBA" id="ARBA00022552"/>
    </source>
</evidence>
<dbReference type="SUPFAM" id="SSF55666">
    <property type="entry name" value="Ribonuclease PH domain 2-like"/>
    <property type="match status" value="1"/>
</dbReference>
<comment type="caution">
    <text evidence="7">The sequence shown here is derived from an EMBL/GenBank/DDBJ whole genome shotgun (WGS) entry which is preliminary data.</text>
</comment>
<dbReference type="SUPFAM" id="SSF54211">
    <property type="entry name" value="Ribosomal protein S5 domain 2-like"/>
    <property type="match status" value="1"/>
</dbReference>
<evidence type="ECO:0000256" key="5">
    <source>
        <dbReference type="ARBA" id="ARBA00023242"/>
    </source>
</evidence>
<dbReference type="Proteomes" id="UP000242875">
    <property type="component" value="Unassembled WGS sequence"/>
</dbReference>
<accession>A0A261XUM4</accession>
<dbReference type="EMBL" id="MVBO01000194">
    <property type="protein sequence ID" value="OZJ02066.1"/>
    <property type="molecule type" value="Genomic_DNA"/>
</dbReference>
<dbReference type="GO" id="GO:0000177">
    <property type="term" value="C:cytoplasmic exosome (RNase complex)"/>
    <property type="evidence" value="ECO:0007669"/>
    <property type="project" value="TreeGrafter"/>
</dbReference>
<evidence type="ECO:0000313" key="8">
    <source>
        <dbReference type="Proteomes" id="UP000242875"/>
    </source>
</evidence>
<dbReference type="GO" id="GO:0003723">
    <property type="term" value="F:RNA binding"/>
    <property type="evidence" value="ECO:0007669"/>
    <property type="project" value="TreeGrafter"/>
</dbReference>
<dbReference type="GO" id="GO:0034475">
    <property type="term" value="P:U4 snRNA 3'-end processing"/>
    <property type="evidence" value="ECO:0007669"/>
    <property type="project" value="TreeGrafter"/>
</dbReference>
<comment type="similarity">
    <text evidence="2">Belongs to the RNase PH family.</text>
</comment>
<evidence type="ECO:0000256" key="2">
    <source>
        <dbReference type="ARBA" id="ARBA00006678"/>
    </source>
</evidence>
<organism evidence="7 8">
    <name type="scientific">Bifiguratus adelaidae</name>
    <dbReference type="NCBI Taxonomy" id="1938954"/>
    <lineage>
        <taxon>Eukaryota</taxon>
        <taxon>Fungi</taxon>
        <taxon>Fungi incertae sedis</taxon>
        <taxon>Mucoromycota</taxon>
        <taxon>Mucoromycotina</taxon>
        <taxon>Endogonomycetes</taxon>
        <taxon>Endogonales</taxon>
        <taxon>Endogonales incertae sedis</taxon>
        <taxon>Bifiguratus</taxon>
    </lineage>
</organism>
<dbReference type="Gene3D" id="3.30.230.70">
    <property type="entry name" value="GHMP Kinase, N-terminal domain"/>
    <property type="match status" value="1"/>
</dbReference>
<dbReference type="InterPro" id="IPR001247">
    <property type="entry name" value="ExoRNase_PH_dom1"/>
</dbReference>
<reference evidence="7 8" key="1">
    <citation type="journal article" date="2017" name="Mycologia">
        <title>Bifiguratus adelaidae, gen. et sp. nov., a new member of Mucoromycotina in endophytic and soil-dwelling habitats.</title>
        <authorList>
            <person name="Torres-Cruz T.J."/>
            <person name="Billingsley Tobias T.L."/>
            <person name="Almatruk M."/>
            <person name="Hesse C."/>
            <person name="Kuske C.R."/>
            <person name="Desiro A."/>
            <person name="Benucci G.M."/>
            <person name="Bonito G."/>
            <person name="Stajich J.E."/>
            <person name="Dunlap C."/>
            <person name="Arnold A.E."/>
            <person name="Porras-Alfaro A."/>
        </authorList>
    </citation>
    <scope>NUCLEOTIDE SEQUENCE [LARGE SCALE GENOMIC DNA]</scope>
    <source>
        <strain evidence="7 8">AZ0501</strain>
    </source>
</reference>
<keyword evidence="3" id="KW-0698">rRNA processing</keyword>
<comment type="subcellular location">
    <subcellularLocation>
        <location evidence="1">Nucleus</location>
    </subcellularLocation>
</comment>
<dbReference type="PANTHER" id="PTHR11953">
    <property type="entry name" value="EXOSOME COMPLEX COMPONENT"/>
    <property type="match status" value="1"/>
</dbReference>
<evidence type="ECO:0000259" key="6">
    <source>
        <dbReference type="Pfam" id="PF01138"/>
    </source>
</evidence>
<sequence>MDNLRPLSTTQGVLYGADGSARFHMGSTSVLVSVNGPQSQGLGMRDEQEDRAILDISHIPISGTAGVADKHMEECIRTTFESAILLGYHPRTMIQVIAQTIKDDGGLLAASINATTMALMDAGIPMTAIVAAVTCMVEKETGAILVDQTAESLERAKSIHTFAISSARGNSPDPNVLLLHSLGLFTESELSHCQEAAVGATDAIFAFMRKAVSKKIEKGHQQDGDMQED</sequence>
<evidence type="ECO:0000256" key="4">
    <source>
        <dbReference type="ARBA" id="ARBA00022835"/>
    </source>
</evidence>
<dbReference type="GO" id="GO:0006364">
    <property type="term" value="P:rRNA processing"/>
    <property type="evidence" value="ECO:0007669"/>
    <property type="project" value="UniProtKB-KW"/>
</dbReference>
<dbReference type="GO" id="GO:0000176">
    <property type="term" value="C:nuclear exosome (RNase complex)"/>
    <property type="evidence" value="ECO:0007669"/>
    <property type="project" value="UniProtKB-ARBA"/>
</dbReference>
<dbReference type="GO" id="GO:0071028">
    <property type="term" value="P:nuclear mRNA surveillance"/>
    <property type="evidence" value="ECO:0007669"/>
    <property type="project" value="TreeGrafter"/>
</dbReference>
<name>A0A261XUM4_9FUNG</name>
<feature type="domain" description="Exoribonuclease phosphorolytic" evidence="6">
    <location>
        <begin position="4"/>
        <end position="125"/>
    </location>
</feature>
<keyword evidence="5" id="KW-0539">Nucleus</keyword>
<keyword evidence="4" id="KW-0271">Exosome</keyword>
<dbReference type="InterPro" id="IPR036345">
    <property type="entry name" value="ExoRNase_PH_dom2_sf"/>
</dbReference>
<dbReference type="InterPro" id="IPR020568">
    <property type="entry name" value="Ribosomal_Su5_D2-typ_SF"/>
</dbReference>